<dbReference type="KEGG" id="pti:PHATRDRAFT_50184"/>
<evidence type="ECO:0000313" key="3">
    <source>
        <dbReference type="Proteomes" id="UP000000759"/>
    </source>
</evidence>
<dbReference type="RefSeq" id="XP_002185084.1">
    <property type="nucleotide sequence ID" value="XM_002185048.1"/>
</dbReference>
<proteinExistence type="predicted"/>
<evidence type="ECO:0000256" key="1">
    <source>
        <dbReference type="SAM" id="MobiDB-lite"/>
    </source>
</evidence>
<name>B7GD82_PHATC</name>
<dbReference type="PaxDb" id="2850-Phatr50184"/>
<dbReference type="AlphaFoldDB" id="B7GD82"/>
<evidence type="ECO:0000313" key="2">
    <source>
        <dbReference type="EMBL" id="EEC43531.1"/>
    </source>
</evidence>
<dbReference type="EMBL" id="CM000629">
    <property type="protein sequence ID" value="EEC43531.1"/>
    <property type="molecule type" value="Genomic_DNA"/>
</dbReference>
<dbReference type="InParanoid" id="B7GD82"/>
<feature type="compositionally biased region" description="Polar residues" evidence="1">
    <location>
        <begin position="182"/>
        <end position="196"/>
    </location>
</feature>
<feature type="region of interest" description="Disordered" evidence="1">
    <location>
        <begin position="123"/>
        <end position="321"/>
    </location>
</feature>
<protein>
    <submittedName>
        <fullName evidence="2">Uncharacterized protein</fullName>
    </submittedName>
</protein>
<feature type="compositionally biased region" description="Polar residues" evidence="1">
    <location>
        <begin position="304"/>
        <end position="314"/>
    </location>
</feature>
<sequence>MPASSSRRINSVLANYEKTIRKNNESGVQSKMYLSNLAANPRAGLLMKRSSSRRLMMPLSVVEEKSDAHFSVNTVSTTESSAFDPFADAPLGDWEWKNDDGDSSSFNGSGTFDFGEEDFDDINWNTEGSMASHTSRRSQSSKRSSASGPVTNKDDRDRRRRRRQQVPSGSVSSRRQARHMVNSLNSALETSTSSLEKSPPTLQDDKDDVQCRTAGLRRHRSFRGADGIDGSQHSTSSGTSRSKRSFKPRSFPVSKKETQVPTASCSRRTIAPVEVQDGTNLRNGELLHSREECSSRRSRFPRDPTSQTETNSSAGHRDRTS</sequence>
<gene>
    <name evidence="2" type="ORF">PHATRDRAFT_50184</name>
</gene>
<reference evidence="3" key="2">
    <citation type="submission" date="2008-08" db="EMBL/GenBank/DDBJ databases">
        <authorList>
            <consortium name="Diatom Consortium"/>
            <person name="Grigoriev I."/>
            <person name="Grimwood J."/>
            <person name="Kuo A."/>
            <person name="Otillar R.P."/>
            <person name="Salamov A."/>
            <person name="Detter J.C."/>
            <person name="Lindquist E."/>
            <person name="Shapiro H."/>
            <person name="Lucas S."/>
            <person name="Glavina del Rio T."/>
            <person name="Pitluck S."/>
            <person name="Rokhsar D."/>
            <person name="Bowler C."/>
        </authorList>
    </citation>
    <scope>GENOME REANNOTATION</scope>
    <source>
        <strain evidence="3">CCAP 1055/1</strain>
    </source>
</reference>
<feature type="compositionally biased region" description="Low complexity" evidence="1">
    <location>
        <begin position="230"/>
        <end position="240"/>
    </location>
</feature>
<dbReference type="Proteomes" id="UP000000759">
    <property type="component" value="Chromosome 27"/>
</dbReference>
<keyword evidence="3" id="KW-1185">Reference proteome</keyword>
<feature type="compositionally biased region" description="Polar residues" evidence="1">
    <location>
        <begin position="165"/>
        <end position="174"/>
    </location>
</feature>
<feature type="compositionally biased region" description="Basic and acidic residues" evidence="1">
    <location>
        <begin position="285"/>
        <end position="295"/>
    </location>
</feature>
<organism evidence="2 3">
    <name type="scientific">Phaeodactylum tricornutum (strain CCAP 1055/1)</name>
    <dbReference type="NCBI Taxonomy" id="556484"/>
    <lineage>
        <taxon>Eukaryota</taxon>
        <taxon>Sar</taxon>
        <taxon>Stramenopiles</taxon>
        <taxon>Ochrophyta</taxon>
        <taxon>Bacillariophyta</taxon>
        <taxon>Bacillariophyceae</taxon>
        <taxon>Bacillariophycidae</taxon>
        <taxon>Naviculales</taxon>
        <taxon>Phaeodactylaceae</taxon>
        <taxon>Phaeodactylum</taxon>
    </lineage>
</organism>
<accession>B7GD82</accession>
<reference evidence="2 3" key="1">
    <citation type="journal article" date="2008" name="Nature">
        <title>The Phaeodactylum genome reveals the evolutionary history of diatom genomes.</title>
        <authorList>
            <person name="Bowler C."/>
            <person name="Allen A.E."/>
            <person name="Badger J.H."/>
            <person name="Grimwood J."/>
            <person name="Jabbari K."/>
            <person name="Kuo A."/>
            <person name="Maheswari U."/>
            <person name="Martens C."/>
            <person name="Maumus F."/>
            <person name="Otillar R.P."/>
            <person name="Rayko E."/>
            <person name="Salamov A."/>
            <person name="Vandepoele K."/>
            <person name="Beszteri B."/>
            <person name="Gruber A."/>
            <person name="Heijde M."/>
            <person name="Katinka M."/>
            <person name="Mock T."/>
            <person name="Valentin K."/>
            <person name="Verret F."/>
            <person name="Berges J.A."/>
            <person name="Brownlee C."/>
            <person name="Cadoret J.P."/>
            <person name="Chiovitti A."/>
            <person name="Choi C.J."/>
            <person name="Coesel S."/>
            <person name="De Martino A."/>
            <person name="Detter J.C."/>
            <person name="Durkin C."/>
            <person name="Falciatore A."/>
            <person name="Fournet J."/>
            <person name="Haruta M."/>
            <person name="Huysman M.J."/>
            <person name="Jenkins B.D."/>
            <person name="Jiroutova K."/>
            <person name="Jorgensen R.E."/>
            <person name="Joubert Y."/>
            <person name="Kaplan A."/>
            <person name="Kroger N."/>
            <person name="Kroth P.G."/>
            <person name="La Roche J."/>
            <person name="Lindquist E."/>
            <person name="Lommer M."/>
            <person name="Martin-Jezequel V."/>
            <person name="Lopez P.J."/>
            <person name="Lucas S."/>
            <person name="Mangogna M."/>
            <person name="McGinnis K."/>
            <person name="Medlin L.K."/>
            <person name="Montsant A."/>
            <person name="Oudot-Le Secq M.P."/>
            <person name="Napoli C."/>
            <person name="Obornik M."/>
            <person name="Parker M.S."/>
            <person name="Petit J.L."/>
            <person name="Porcel B.M."/>
            <person name="Poulsen N."/>
            <person name="Robison M."/>
            <person name="Rychlewski L."/>
            <person name="Rynearson T.A."/>
            <person name="Schmutz J."/>
            <person name="Shapiro H."/>
            <person name="Siaut M."/>
            <person name="Stanley M."/>
            <person name="Sussman M.R."/>
            <person name="Taylor A.R."/>
            <person name="Vardi A."/>
            <person name="von Dassow P."/>
            <person name="Vyverman W."/>
            <person name="Willis A."/>
            <person name="Wyrwicz L.S."/>
            <person name="Rokhsar D.S."/>
            <person name="Weissenbach J."/>
            <person name="Armbrust E.V."/>
            <person name="Green B.R."/>
            <person name="Van de Peer Y."/>
            <person name="Grigoriev I.V."/>
        </authorList>
    </citation>
    <scope>NUCLEOTIDE SEQUENCE [LARGE SCALE GENOMIC DNA]</scope>
    <source>
        <strain evidence="2 3">CCAP 1055/1</strain>
    </source>
</reference>
<dbReference type="HOGENOM" id="CLU_867308_0_0_1"/>
<dbReference type="GeneID" id="7198956"/>